<protein>
    <recommendedName>
        <fullName evidence="4">DUF4230 domain-containing protein</fullName>
    </recommendedName>
</protein>
<accession>A0A9J6R8M7</accession>
<proteinExistence type="predicted"/>
<feature type="transmembrane region" description="Helical" evidence="1">
    <location>
        <begin position="6"/>
        <end position="26"/>
    </location>
</feature>
<evidence type="ECO:0008006" key="4">
    <source>
        <dbReference type="Google" id="ProtNLM"/>
    </source>
</evidence>
<dbReference type="EMBL" id="JAPRAT010000001">
    <property type="protein sequence ID" value="MCZ0701667.1"/>
    <property type="molecule type" value="Genomic_DNA"/>
</dbReference>
<dbReference type="Proteomes" id="UP001084197">
    <property type="component" value="Unassembled WGS sequence"/>
</dbReference>
<organism evidence="2 3">
    <name type="scientific">Natronobacillus azotifigens</name>
    <dbReference type="NCBI Taxonomy" id="472978"/>
    <lineage>
        <taxon>Bacteria</taxon>
        <taxon>Bacillati</taxon>
        <taxon>Bacillota</taxon>
        <taxon>Bacilli</taxon>
        <taxon>Bacillales</taxon>
        <taxon>Bacillaceae</taxon>
        <taxon>Natronobacillus</taxon>
    </lineage>
</organism>
<name>A0A9J6R8M7_9BACI</name>
<evidence type="ECO:0000313" key="3">
    <source>
        <dbReference type="Proteomes" id="UP001084197"/>
    </source>
</evidence>
<comment type="caution">
    <text evidence="2">The sequence shown here is derived from an EMBL/GenBank/DDBJ whole genome shotgun (WGS) entry which is preliminary data.</text>
</comment>
<keyword evidence="3" id="KW-1185">Reference proteome</keyword>
<keyword evidence="1" id="KW-0812">Transmembrane</keyword>
<keyword evidence="1" id="KW-1133">Transmembrane helix</keyword>
<reference evidence="2" key="1">
    <citation type="submission" date="2022-11" db="EMBL/GenBank/DDBJ databases">
        <title>WGS of Natronobacillus azotifigens 24KS-1, an anaerobic diazotrophic haloalkaliphile from soda-rich habitats.</title>
        <authorList>
            <person name="Sorokin D.Y."/>
            <person name="Merkel A.Y."/>
        </authorList>
    </citation>
    <scope>NUCLEOTIDE SEQUENCE</scope>
    <source>
        <strain evidence="2">24KS-1</strain>
    </source>
</reference>
<keyword evidence="1" id="KW-0472">Membrane</keyword>
<dbReference type="AlphaFoldDB" id="A0A9J6R8M7"/>
<gene>
    <name evidence="2" type="ORF">OWO01_00390</name>
</gene>
<evidence type="ECO:0000313" key="2">
    <source>
        <dbReference type="EMBL" id="MCZ0701667.1"/>
    </source>
</evidence>
<sequence length="173" mass="20277">MNQLIIVFLFILTYTTVTIGTAKYFYLLNIKTATNRFLKKKQENLMELHYSFEQIIYFYQLPSNISLIKHATRDQLTLKYDYSNVPFVQLNGIYLQIETGNDPIILAYLPIKNFMLPYLDEKRKDGEISESLITKISIAKLIHEKTLQEIKNEVYNKAKLQSVGVFRYSPTDC</sequence>
<dbReference type="RefSeq" id="WP_268778434.1">
    <property type="nucleotide sequence ID" value="NZ_JAPRAT010000001.1"/>
</dbReference>
<evidence type="ECO:0000256" key="1">
    <source>
        <dbReference type="SAM" id="Phobius"/>
    </source>
</evidence>